<proteinExistence type="predicted"/>
<evidence type="ECO:0000313" key="1">
    <source>
        <dbReference type="EMBL" id="KAF1972710.1"/>
    </source>
</evidence>
<dbReference type="EMBL" id="ML976685">
    <property type="protein sequence ID" value="KAF1972710.1"/>
    <property type="molecule type" value="Genomic_DNA"/>
</dbReference>
<organism evidence="1 2">
    <name type="scientific">Bimuria novae-zelandiae CBS 107.79</name>
    <dbReference type="NCBI Taxonomy" id="1447943"/>
    <lineage>
        <taxon>Eukaryota</taxon>
        <taxon>Fungi</taxon>
        <taxon>Dikarya</taxon>
        <taxon>Ascomycota</taxon>
        <taxon>Pezizomycotina</taxon>
        <taxon>Dothideomycetes</taxon>
        <taxon>Pleosporomycetidae</taxon>
        <taxon>Pleosporales</taxon>
        <taxon>Massarineae</taxon>
        <taxon>Didymosphaeriaceae</taxon>
        <taxon>Bimuria</taxon>
    </lineage>
</organism>
<name>A0A6A5V7Q1_9PLEO</name>
<keyword evidence="2" id="KW-1185">Reference proteome</keyword>
<evidence type="ECO:0000313" key="2">
    <source>
        <dbReference type="Proteomes" id="UP000800036"/>
    </source>
</evidence>
<accession>A0A6A5V7Q1</accession>
<reference evidence="1" key="1">
    <citation type="journal article" date="2020" name="Stud. Mycol.">
        <title>101 Dothideomycetes genomes: a test case for predicting lifestyles and emergence of pathogens.</title>
        <authorList>
            <person name="Haridas S."/>
            <person name="Albert R."/>
            <person name="Binder M."/>
            <person name="Bloem J."/>
            <person name="Labutti K."/>
            <person name="Salamov A."/>
            <person name="Andreopoulos B."/>
            <person name="Baker S."/>
            <person name="Barry K."/>
            <person name="Bills G."/>
            <person name="Bluhm B."/>
            <person name="Cannon C."/>
            <person name="Castanera R."/>
            <person name="Culley D."/>
            <person name="Daum C."/>
            <person name="Ezra D."/>
            <person name="Gonzalez J."/>
            <person name="Henrissat B."/>
            <person name="Kuo A."/>
            <person name="Liang C."/>
            <person name="Lipzen A."/>
            <person name="Lutzoni F."/>
            <person name="Magnuson J."/>
            <person name="Mondo S."/>
            <person name="Nolan M."/>
            <person name="Ohm R."/>
            <person name="Pangilinan J."/>
            <person name="Park H.-J."/>
            <person name="Ramirez L."/>
            <person name="Alfaro M."/>
            <person name="Sun H."/>
            <person name="Tritt A."/>
            <person name="Yoshinaga Y."/>
            <person name="Zwiers L.-H."/>
            <person name="Turgeon B."/>
            <person name="Goodwin S."/>
            <person name="Spatafora J."/>
            <person name="Crous P."/>
            <person name="Grigoriev I."/>
        </authorList>
    </citation>
    <scope>NUCLEOTIDE SEQUENCE</scope>
    <source>
        <strain evidence="1">CBS 107.79</strain>
    </source>
</reference>
<dbReference type="Proteomes" id="UP000800036">
    <property type="component" value="Unassembled WGS sequence"/>
</dbReference>
<dbReference type="AlphaFoldDB" id="A0A6A5V7Q1"/>
<gene>
    <name evidence="1" type="ORF">BU23DRAFT_156963</name>
</gene>
<sequence length="86" mass="9381">MATNAPCTSRQRLSGRGQACAISAGPSPVARNCKPRENDWPGLPLLQSQFQRDSDEADSARLRPAVQLGKTILARTRPVCTQHRLV</sequence>
<protein>
    <submittedName>
        <fullName evidence="1">Uncharacterized protein</fullName>
    </submittedName>
</protein>